<keyword evidence="1" id="KW-0732">Signal</keyword>
<dbReference type="KEGG" id="fli:Fleli_1077"/>
<dbReference type="Proteomes" id="UP000006054">
    <property type="component" value="Chromosome"/>
</dbReference>
<reference evidence="3" key="1">
    <citation type="submission" date="2012-06" db="EMBL/GenBank/DDBJ databases">
        <title>The complete genome of Flexibacter litoralis DSM 6794.</title>
        <authorList>
            <person name="Lucas S."/>
            <person name="Copeland A."/>
            <person name="Lapidus A."/>
            <person name="Glavina del Rio T."/>
            <person name="Dalin E."/>
            <person name="Tice H."/>
            <person name="Bruce D."/>
            <person name="Goodwin L."/>
            <person name="Pitluck S."/>
            <person name="Peters L."/>
            <person name="Ovchinnikova G."/>
            <person name="Lu M."/>
            <person name="Kyrpides N."/>
            <person name="Mavromatis K."/>
            <person name="Ivanova N."/>
            <person name="Brettin T."/>
            <person name="Detter J.C."/>
            <person name="Han C."/>
            <person name="Larimer F."/>
            <person name="Land M."/>
            <person name="Hauser L."/>
            <person name="Markowitz V."/>
            <person name="Cheng J.-F."/>
            <person name="Hugenholtz P."/>
            <person name="Woyke T."/>
            <person name="Wu D."/>
            <person name="Spring S."/>
            <person name="Lang E."/>
            <person name="Kopitz M."/>
            <person name="Brambilla E."/>
            <person name="Klenk H.-P."/>
            <person name="Eisen J.A."/>
        </authorList>
    </citation>
    <scope>NUCLEOTIDE SEQUENCE [LARGE SCALE GENOMIC DNA]</scope>
    <source>
        <strain evidence="3">ATCC 23117 / DSM 6794 / NBRC 15988 / NCIMB 1366 / Sio-4</strain>
    </source>
</reference>
<dbReference type="AlphaFoldDB" id="I4AHT0"/>
<dbReference type="RefSeq" id="WP_014796973.1">
    <property type="nucleotide sequence ID" value="NC_018018.1"/>
</dbReference>
<name>I4AHT0_BERLS</name>
<dbReference type="Pfam" id="PF11276">
    <property type="entry name" value="DUF3078"/>
    <property type="match status" value="1"/>
</dbReference>
<evidence type="ECO:0000313" key="3">
    <source>
        <dbReference type="Proteomes" id="UP000006054"/>
    </source>
</evidence>
<feature type="signal peptide" evidence="1">
    <location>
        <begin position="1"/>
        <end position="25"/>
    </location>
</feature>
<accession>I4AHT0</accession>
<proteinExistence type="predicted"/>
<dbReference type="OrthoDB" id="1495718at2"/>
<dbReference type="InterPro" id="IPR021428">
    <property type="entry name" value="DUF3078"/>
</dbReference>
<dbReference type="eggNOG" id="COG3137">
    <property type="taxonomic scope" value="Bacteria"/>
</dbReference>
<keyword evidence="3" id="KW-1185">Reference proteome</keyword>
<protein>
    <recommendedName>
        <fullName evidence="4">DUF3078 domain-containing protein</fullName>
    </recommendedName>
</protein>
<evidence type="ECO:0000256" key="1">
    <source>
        <dbReference type="SAM" id="SignalP"/>
    </source>
</evidence>
<evidence type="ECO:0008006" key="4">
    <source>
        <dbReference type="Google" id="ProtNLM"/>
    </source>
</evidence>
<evidence type="ECO:0000313" key="2">
    <source>
        <dbReference type="EMBL" id="AFM03515.1"/>
    </source>
</evidence>
<feature type="chain" id="PRO_5003685873" description="DUF3078 domain-containing protein" evidence="1">
    <location>
        <begin position="26"/>
        <end position="306"/>
    </location>
</feature>
<dbReference type="HOGENOM" id="CLU_057100_1_1_10"/>
<gene>
    <name evidence="2" type="ordered locus">Fleli_1077</name>
</gene>
<dbReference type="STRING" id="880071.Fleli_1077"/>
<organism evidence="2 3">
    <name type="scientific">Bernardetia litoralis (strain ATCC 23117 / DSM 6794 / NBRC 15988 / NCIMB 1366 / Fx l1 / Sio-4)</name>
    <name type="common">Flexibacter litoralis</name>
    <dbReference type="NCBI Taxonomy" id="880071"/>
    <lineage>
        <taxon>Bacteria</taxon>
        <taxon>Pseudomonadati</taxon>
        <taxon>Bacteroidota</taxon>
        <taxon>Cytophagia</taxon>
        <taxon>Cytophagales</taxon>
        <taxon>Bernardetiaceae</taxon>
        <taxon>Bernardetia</taxon>
    </lineage>
</organism>
<dbReference type="EMBL" id="CP003345">
    <property type="protein sequence ID" value="AFM03515.1"/>
    <property type="molecule type" value="Genomic_DNA"/>
</dbReference>
<sequence precursor="true">MKQFHFSLITFSVLFFSLFTFSVSAQDTPTDTTSIWKKGGSFSATFANVGLSNWAGGGQSSIALGAILNLNATRKTEKSTWENILTVQYGMARVGESDFNLFKKTDDNFQFDSKYSYNLGKNWSSGTSMNFRTQMASGYFFDRDSLGEERQGQLLSKFLSPGYLLFATGIRYETKIFNVRYSPLAAKFTFVMDDSLANVGAFGVDEGKNVRSEFGSNFDAGLTYDVMENVKLSSTLNLFANYEHLSQIDVNWENLIVFKVNKFLTTSFSTQLIYDHDVLIPQEEDGVAERAIQFKHVLNINVGYTF</sequence>